<name>A0A485AAG7_RAOPL</name>
<evidence type="ECO:0000313" key="2">
    <source>
        <dbReference type="EMBL" id="VFS56608.1"/>
    </source>
</evidence>
<keyword evidence="2" id="KW-0378">Hydrolase</keyword>
<keyword evidence="1" id="KW-0472">Membrane</keyword>
<keyword evidence="1" id="KW-0812">Transmembrane</keyword>
<protein>
    <submittedName>
        <fullName evidence="2">Glucose-1-phosphatase</fullName>
        <ecNumber evidence="2">3.1.3.10</ecNumber>
    </submittedName>
</protein>
<keyword evidence="1" id="KW-1133">Transmembrane helix</keyword>
<sequence length="153" mass="17336">MIAAPTGELMKIEYVYQSTAQLRNTETLTLQSPPQRVTLALNGCPVDANGFCPMETFKQVDERRGEIKKTDRPWLVGPGLVLLARSCAGHSGLHVFALDGLFAPEKGVFIRFREGQREHFIAAFFPNFSASFFIVIWLIQKSLRRSLKRYFVN</sequence>
<organism evidence="2 3">
    <name type="scientific">Raoultella planticola</name>
    <name type="common">Klebsiella planticola</name>
    <dbReference type="NCBI Taxonomy" id="575"/>
    <lineage>
        <taxon>Bacteria</taxon>
        <taxon>Pseudomonadati</taxon>
        <taxon>Pseudomonadota</taxon>
        <taxon>Gammaproteobacteria</taxon>
        <taxon>Enterobacterales</taxon>
        <taxon>Enterobacteriaceae</taxon>
        <taxon>Klebsiella/Raoultella group</taxon>
        <taxon>Raoultella</taxon>
    </lineage>
</organism>
<dbReference type="AlphaFoldDB" id="A0A485AAG7"/>
<dbReference type="SUPFAM" id="SSF53254">
    <property type="entry name" value="Phosphoglycerate mutase-like"/>
    <property type="match status" value="1"/>
</dbReference>
<feature type="transmembrane region" description="Helical" evidence="1">
    <location>
        <begin position="120"/>
        <end position="139"/>
    </location>
</feature>
<dbReference type="Proteomes" id="UP000345637">
    <property type="component" value="Unassembled WGS sequence"/>
</dbReference>
<dbReference type="EC" id="3.1.3.10" evidence="2"/>
<dbReference type="InterPro" id="IPR029033">
    <property type="entry name" value="His_PPase_superfam"/>
</dbReference>
<evidence type="ECO:0000256" key="1">
    <source>
        <dbReference type="SAM" id="Phobius"/>
    </source>
</evidence>
<gene>
    <name evidence="2" type="primary">agp_4</name>
    <name evidence="2" type="ORF">NCTC12998_00448</name>
</gene>
<proteinExistence type="predicted"/>
<dbReference type="EMBL" id="CAADJE010000002">
    <property type="protein sequence ID" value="VFS56608.1"/>
    <property type="molecule type" value="Genomic_DNA"/>
</dbReference>
<dbReference type="Gene3D" id="3.40.50.1240">
    <property type="entry name" value="Phosphoglycerate mutase-like"/>
    <property type="match status" value="1"/>
</dbReference>
<accession>A0A485AAG7</accession>
<dbReference type="GO" id="GO:0008877">
    <property type="term" value="F:glucose-1-phosphatase activity"/>
    <property type="evidence" value="ECO:0007669"/>
    <property type="project" value="UniProtKB-EC"/>
</dbReference>
<evidence type="ECO:0000313" key="3">
    <source>
        <dbReference type="Proteomes" id="UP000345637"/>
    </source>
</evidence>
<reference evidence="2 3" key="1">
    <citation type="submission" date="2019-03" db="EMBL/GenBank/DDBJ databases">
        <authorList>
            <consortium name="Pathogen Informatics"/>
        </authorList>
    </citation>
    <scope>NUCLEOTIDE SEQUENCE [LARGE SCALE GENOMIC DNA]</scope>
    <source>
        <strain evidence="2 3">NCTC12998</strain>
    </source>
</reference>